<dbReference type="CDD" id="cd00093">
    <property type="entry name" value="HTH_XRE"/>
    <property type="match status" value="1"/>
</dbReference>
<proteinExistence type="predicted"/>
<organism evidence="2 3">
    <name type="scientific">Sediminibacterium ginsengisoli</name>
    <dbReference type="NCBI Taxonomy" id="413434"/>
    <lineage>
        <taxon>Bacteria</taxon>
        <taxon>Pseudomonadati</taxon>
        <taxon>Bacteroidota</taxon>
        <taxon>Chitinophagia</taxon>
        <taxon>Chitinophagales</taxon>
        <taxon>Chitinophagaceae</taxon>
        <taxon>Sediminibacterium</taxon>
    </lineage>
</organism>
<evidence type="ECO:0000259" key="1">
    <source>
        <dbReference type="PROSITE" id="PS50943"/>
    </source>
</evidence>
<feature type="domain" description="HTH cro/C1-type" evidence="1">
    <location>
        <begin position="17"/>
        <end position="71"/>
    </location>
</feature>
<reference evidence="2 3" key="1">
    <citation type="submission" date="2017-02" db="EMBL/GenBank/DDBJ databases">
        <authorList>
            <person name="Peterson S.W."/>
        </authorList>
    </citation>
    <scope>NUCLEOTIDE SEQUENCE [LARGE SCALE GENOMIC DNA]</scope>
    <source>
        <strain evidence="2 3">DSM 22335</strain>
    </source>
</reference>
<evidence type="ECO:0000313" key="2">
    <source>
        <dbReference type="EMBL" id="SJZ66050.1"/>
    </source>
</evidence>
<dbReference type="STRING" id="413434.SAMN04488132_103381"/>
<protein>
    <submittedName>
        <fullName evidence="2">Helix-turn-helix domain-containing protein</fullName>
    </submittedName>
</protein>
<dbReference type="PROSITE" id="PS50943">
    <property type="entry name" value="HTH_CROC1"/>
    <property type="match status" value="1"/>
</dbReference>
<dbReference type="InterPro" id="IPR010982">
    <property type="entry name" value="Lambda_DNA-bd_dom_sf"/>
</dbReference>
<dbReference type="GO" id="GO:0003677">
    <property type="term" value="F:DNA binding"/>
    <property type="evidence" value="ECO:0007669"/>
    <property type="project" value="InterPro"/>
</dbReference>
<dbReference type="InterPro" id="IPR001387">
    <property type="entry name" value="Cro/C1-type_HTH"/>
</dbReference>
<name>A0A1T4MG29_9BACT</name>
<dbReference type="Proteomes" id="UP000190888">
    <property type="component" value="Unassembled WGS sequence"/>
</dbReference>
<keyword evidence="3" id="KW-1185">Reference proteome</keyword>
<dbReference type="SMART" id="SM00530">
    <property type="entry name" value="HTH_XRE"/>
    <property type="match status" value="1"/>
</dbReference>
<sequence>MNNTRDEKMLKSFGKHLQKIRNQKKLSLRKLGDLADVDFSQIHRIEKGQSNPTLTMLFALAGGLEIPVDELLNF</sequence>
<evidence type="ECO:0000313" key="3">
    <source>
        <dbReference type="Proteomes" id="UP000190888"/>
    </source>
</evidence>
<dbReference type="RefSeq" id="WP_078830847.1">
    <property type="nucleotide sequence ID" value="NZ_FUWH01000003.1"/>
</dbReference>
<dbReference type="EMBL" id="FUWH01000003">
    <property type="protein sequence ID" value="SJZ66050.1"/>
    <property type="molecule type" value="Genomic_DNA"/>
</dbReference>
<accession>A0A1T4MG29</accession>
<dbReference type="Pfam" id="PF01381">
    <property type="entry name" value="HTH_3"/>
    <property type="match status" value="1"/>
</dbReference>
<dbReference type="Gene3D" id="1.10.260.40">
    <property type="entry name" value="lambda repressor-like DNA-binding domains"/>
    <property type="match status" value="1"/>
</dbReference>
<dbReference type="AlphaFoldDB" id="A0A1T4MG29"/>
<gene>
    <name evidence="2" type="ORF">SAMN04488132_103381</name>
</gene>
<dbReference type="SUPFAM" id="SSF47413">
    <property type="entry name" value="lambda repressor-like DNA-binding domains"/>
    <property type="match status" value="1"/>
</dbReference>